<dbReference type="NCBIfam" id="NF010925">
    <property type="entry name" value="PRK14345.1"/>
    <property type="match status" value="1"/>
</dbReference>
<sequence>MLHRVTVEFEYLGLDHLPPRRMEYHRAWQRQREVHELVSTGQAPDRVLFVEHDAVYTAGRQTLAEERPFDGTPVVDVDRGGKITWHGPGQLVGYPIVRLPDRVGVVDHVRRVEQAVIDVLALYGIQAGRVPGRTGVWLPADDPSTVTPAVPGASHHAKSTERTGNYTPGVPDAEAIAPLQLSGVLGQPAPAAPRTGRPERKICAIGIRVTRRTTMHGFAINVDNESAGFDNIVPCGIPDAGVTTMAAEMAGPPPSLHELATALEPLLTTHLSREGNLSL</sequence>
<evidence type="ECO:0000256" key="1">
    <source>
        <dbReference type="ARBA" id="ARBA00004821"/>
    </source>
</evidence>
<dbReference type="InterPro" id="IPR004143">
    <property type="entry name" value="BPL_LPL_catalytic"/>
</dbReference>
<comment type="function">
    <text evidence="4 5 6">Catalyzes the transfer of endogenously produced octanoic acid from octanoyl-acyl-carrier-protein onto the lipoyl domains of lipoate-dependent enzymes. Lipoyl-ACP can also act as a substrate although octanoyl-ACP is likely to be the physiological substrate.</text>
</comment>
<dbReference type="InterPro" id="IPR020605">
    <property type="entry name" value="Octanoyltransferase_CS"/>
</dbReference>
<evidence type="ECO:0000313" key="9">
    <source>
        <dbReference type="Proteomes" id="UP001597326"/>
    </source>
</evidence>
<dbReference type="HAMAP" id="MF_00013">
    <property type="entry name" value="LipB"/>
    <property type="match status" value="1"/>
</dbReference>
<organism evidence="8 9">
    <name type="scientific">Luteococcus peritonei</name>
    <dbReference type="NCBI Taxonomy" id="88874"/>
    <lineage>
        <taxon>Bacteria</taxon>
        <taxon>Bacillati</taxon>
        <taxon>Actinomycetota</taxon>
        <taxon>Actinomycetes</taxon>
        <taxon>Propionibacteriales</taxon>
        <taxon>Propionibacteriaceae</taxon>
        <taxon>Luteococcus</taxon>
    </lineage>
</organism>
<name>A0ABW4RY70_9ACTN</name>
<dbReference type="PROSITE" id="PS01313">
    <property type="entry name" value="LIPB"/>
    <property type="match status" value="1"/>
</dbReference>
<dbReference type="RefSeq" id="WP_386751598.1">
    <property type="nucleotide sequence ID" value="NZ_BAAAIX010000033.1"/>
</dbReference>
<keyword evidence="3 5" id="KW-0012">Acyltransferase</keyword>
<dbReference type="PANTHER" id="PTHR10993:SF7">
    <property type="entry name" value="LIPOYLTRANSFERASE 2, MITOCHONDRIAL-RELATED"/>
    <property type="match status" value="1"/>
</dbReference>
<dbReference type="GO" id="GO:0033819">
    <property type="term" value="F:lipoyl(octanoyl) transferase activity"/>
    <property type="evidence" value="ECO:0007669"/>
    <property type="project" value="UniProtKB-EC"/>
</dbReference>
<evidence type="ECO:0000256" key="4">
    <source>
        <dbReference type="ARBA" id="ARBA00024732"/>
    </source>
</evidence>
<reference evidence="9" key="1">
    <citation type="journal article" date="2019" name="Int. J. Syst. Evol. Microbiol.">
        <title>The Global Catalogue of Microorganisms (GCM) 10K type strain sequencing project: providing services to taxonomists for standard genome sequencing and annotation.</title>
        <authorList>
            <consortium name="The Broad Institute Genomics Platform"/>
            <consortium name="The Broad Institute Genome Sequencing Center for Infectious Disease"/>
            <person name="Wu L."/>
            <person name="Ma J."/>
        </authorList>
    </citation>
    <scope>NUCLEOTIDE SEQUENCE [LARGE SCALE GENOMIC DNA]</scope>
    <source>
        <strain evidence="9">CAIM 431</strain>
    </source>
</reference>
<dbReference type="SUPFAM" id="SSF55681">
    <property type="entry name" value="Class II aaRS and biotin synthetases"/>
    <property type="match status" value="2"/>
</dbReference>
<dbReference type="InterPro" id="IPR045864">
    <property type="entry name" value="aa-tRNA-synth_II/BPL/LPL"/>
</dbReference>
<dbReference type="Proteomes" id="UP001597326">
    <property type="component" value="Unassembled WGS sequence"/>
</dbReference>
<feature type="site" description="Lowers pKa of active site Cys" evidence="5">
    <location>
        <position position="201"/>
    </location>
</feature>
<feature type="domain" description="BPL/LPL catalytic" evidence="7">
    <location>
        <begin position="41"/>
        <end position="275"/>
    </location>
</feature>
<dbReference type="PROSITE" id="PS51733">
    <property type="entry name" value="BPL_LPL_CATALYTIC"/>
    <property type="match status" value="1"/>
</dbReference>
<keyword evidence="5" id="KW-0963">Cytoplasm</keyword>
<dbReference type="PIRSF" id="PIRSF016262">
    <property type="entry name" value="LPLase"/>
    <property type="match status" value="1"/>
</dbReference>
<keyword evidence="9" id="KW-1185">Reference proteome</keyword>
<accession>A0ABW4RY70</accession>
<feature type="binding site" evidence="5">
    <location>
        <begin position="204"/>
        <end position="206"/>
    </location>
    <ligand>
        <name>substrate</name>
    </ligand>
</feature>
<comment type="subcellular location">
    <subcellularLocation>
        <location evidence="5">Cytoplasm</location>
    </subcellularLocation>
</comment>
<dbReference type="InterPro" id="IPR000544">
    <property type="entry name" value="Octanoyltransferase"/>
</dbReference>
<evidence type="ECO:0000256" key="5">
    <source>
        <dbReference type="HAMAP-Rule" id="MF_00013"/>
    </source>
</evidence>
<comment type="pathway">
    <text evidence="1 5 6">Protein modification; protein lipoylation via endogenous pathway; protein N(6)-(lipoyl)lysine from octanoyl-[acyl-carrier-protein]: step 1/2.</text>
</comment>
<evidence type="ECO:0000313" key="8">
    <source>
        <dbReference type="EMBL" id="MFD1891236.1"/>
    </source>
</evidence>
<dbReference type="Pfam" id="PF21948">
    <property type="entry name" value="LplA-B_cat"/>
    <property type="match status" value="1"/>
</dbReference>
<dbReference type="CDD" id="cd16444">
    <property type="entry name" value="LipB"/>
    <property type="match status" value="1"/>
</dbReference>
<evidence type="ECO:0000256" key="3">
    <source>
        <dbReference type="ARBA" id="ARBA00023315"/>
    </source>
</evidence>
<protein>
    <recommendedName>
        <fullName evidence="5 6">Octanoyltransferase</fullName>
        <ecNumber evidence="5 6">2.3.1.181</ecNumber>
    </recommendedName>
    <alternativeName>
        <fullName evidence="5">Lipoate-protein ligase B</fullName>
    </alternativeName>
    <alternativeName>
        <fullName evidence="5">Lipoyl/octanoyl transferase</fullName>
    </alternativeName>
    <alternativeName>
        <fullName evidence="5">Octanoyl-[acyl-carrier-protein]-protein N-octanoyltransferase</fullName>
    </alternativeName>
</protein>
<evidence type="ECO:0000259" key="7">
    <source>
        <dbReference type="PROSITE" id="PS51733"/>
    </source>
</evidence>
<dbReference type="EMBL" id="JBHUFZ010000032">
    <property type="protein sequence ID" value="MFD1891236.1"/>
    <property type="molecule type" value="Genomic_DNA"/>
</dbReference>
<gene>
    <name evidence="5 8" type="primary">lipB</name>
    <name evidence="8" type="ORF">ACFSCS_13745</name>
</gene>
<dbReference type="EC" id="2.3.1.181" evidence="5 6"/>
<comment type="miscellaneous">
    <text evidence="5">In the reaction, the free carboxyl group of octanoic acid is attached via an amide linkage to the epsilon-amino group of a specific lysine residue of lipoyl domains of lipoate-dependent enzymes.</text>
</comment>
<comment type="caution">
    <text evidence="8">The sequence shown here is derived from an EMBL/GenBank/DDBJ whole genome shotgun (WGS) entry which is preliminary data.</text>
</comment>
<feature type="binding site" evidence="5">
    <location>
        <begin position="217"/>
        <end position="219"/>
    </location>
    <ligand>
        <name>substrate</name>
    </ligand>
</feature>
<dbReference type="Gene3D" id="3.30.930.10">
    <property type="entry name" value="Bira Bifunctional Protein, Domain 2"/>
    <property type="match status" value="1"/>
</dbReference>
<feature type="binding site" evidence="5">
    <location>
        <begin position="79"/>
        <end position="86"/>
    </location>
    <ligand>
        <name>substrate</name>
    </ligand>
</feature>
<comment type="similarity">
    <text evidence="5 6">Belongs to the LipB family.</text>
</comment>
<dbReference type="PANTHER" id="PTHR10993">
    <property type="entry name" value="OCTANOYLTRANSFERASE"/>
    <property type="match status" value="1"/>
</dbReference>
<evidence type="ECO:0000256" key="6">
    <source>
        <dbReference type="PIRNR" id="PIRNR016262"/>
    </source>
</evidence>
<feature type="active site" description="Acyl-thioester intermediate" evidence="5">
    <location>
        <position position="235"/>
    </location>
</feature>
<comment type="catalytic activity">
    <reaction evidence="5 6">
        <text>octanoyl-[ACP] + L-lysyl-[protein] = N(6)-octanoyl-L-lysyl-[protein] + holo-[ACP] + H(+)</text>
        <dbReference type="Rhea" id="RHEA:17665"/>
        <dbReference type="Rhea" id="RHEA-COMP:9636"/>
        <dbReference type="Rhea" id="RHEA-COMP:9685"/>
        <dbReference type="Rhea" id="RHEA-COMP:9752"/>
        <dbReference type="Rhea" id="RHEA-COMP:9928"/>
        <dbReference type="ChEBI" id="CHEBI:15378"/>
        <dbReference type="ChEBI" id="CHEBI:29969"/>
        <dbReference type="ChEBI" id="CHEBI:64479"/>
        <dbReference type="ChEBI" id="CHEBI:78463"/>
        <dbReference type="ChEBI" id="CHEBI:78809"/>
        <dbReference type="EC" id="2.3.1.181"/>
    </reaction>
</comment>
<evidence type="ECO:0000256" key="2">
    <source>
        <dbReference type="ARBA" id="ARBA00022679"/>
    </source>
</evidence>
<keyword evidence="2 5" id="KW-0808">Transferase</keyword>
<proteinExistence type="inferred from homology"/>